<protein>
    <submittedName>
        <fullName evidence="1">Uncharacterized protein</fullName>
    </submittedName>
</protein>
<name>A0A3S0K4B9_9PROT</name>
<dbReference type="EMBL" id="RXMA01000012">
    <property type="protein sequence ID" value="RTR19230.1"/>
    <property type="molecule type" value="Genomic_DNA"/>
</dbReference>
<dbReference type="OrthoDB" id="7306590at2"/>
<comment type="caution">
    <text evidence="1">The sequence shown here is derived from an EMBL/GenBank/DDBJ whole genome shotgun (WGS) entry which is preliminary data.</text>
</comment>
<reference evidence="1 2" key="1">
    <citation type="submission" date="2018-12" db="EMBL/GenBank/DDBJ databases">
        <authorList>
            <person name="Yang Y."/>
        </authorList>
    </citation>
    <scope>NUCLEOTIDE SEQUENCE [LARGE SCALE GENOMIC DNA]</scope>
    <source>
        <strain evidence="1 2">L-25-5w-1</strain>
    </source>
</reference>
<sequence>MKTRTTARALTKPDAKGLENWPHLTRTEGGWFNRPYCPLVPRSILGTSFLRNRLHAIHGAQPLPADLSDDAVDATLRLMLRRGK</sequence>
<evidence type="ECO:0000313" key="1">
    <source>
        <dbReference type="EMBL" id="RTR19230.1"/>
    </source>
</evidence>
<dbReference type="Proteomes" id="UP000277007">
    <property type="component" value="Unassembled WGS sequence"/>
</dbReference>
<accession>A0A3S0K4B9</accession>
<dbReference type="AlphaFoldDB" id="A0A3S0K4B9"/>
<evidence type="ECO:0000313" key="2">
    <source>
        <dbReference type="Proteomes" id="UP000277007"/>
    </source>
</evidence>
<proteinExistence type="predicted"/>
<gene>
    <name evidence="1" type="ORF">EJ903_14180</name>
</gene>
<organism evidence="1 2">
    <name type="scientific">Azospirillum griseum</name>
    <dbReference type="NCBI Taxonomy" id="2496639"/>
    <lineage>
        <taxon>Bacteria</taxon>
        <taxon>Pseudomonadati</taxon>
        <taxon>Pseudomonadota</taxon>
        <taxon>Alphaproteobacteria</taxon>
        <taxon>Rhodospirillales</taxon>
        <taxon>Azospirillaceae</taxon>
        <taxon>Azospirillum</taxon>
    </lineage>
</organism>
<keyword evidence="2" id="KW-1185">Reference proteome</keyword>